<dbReference type="KEGG" id="shs:STEHIDRAFT_69906"/>
<evidence type="ECO:0000313" key="7">
    <source>
        <dbReference type="EMBL" id="EIM79126.1"/>
    </source>
</evidence>
<dbReference type="AlphaFoldDB" id="R7RVK9"/>
<keyword evidence="8" id="KW-1185">Reference proteome</keyword>
<proteinExistence type="inferred from homology"/>
<comment type="similarity">
    <text evidence="2 6">Belongs to the terpene synthase family.</text>
</comment>
<comment type="cofactor">
    <cofactor evidence="1 6">
        <name>Mg(2+)</name>
        <dbReference type="ChEBI" id="CHEBI:18420"/>
    </cofactor>
</comment>
<evidence type="ECO:0000256" key="1">
    <source>
        <dbReference type="ARBA" id="ARBA00001946"/>
    </source>
</evidence>
<dbReference type="SUPFAM" id="SSF48576">
    <property type="entry name" value="Terpenoid synthases"/>
    <property type="match status" value="1"/>
</dbReference>
<evidence type="ECO:0000256" key="3">
    <source>
        <dbReference type="ARBA" id="ARBA00022723"/>
    </source>
</evidence>
<evidence type="ECO:0000256" key="6">
    <source>
        <dbReference type="RuleBase" id="RU366034"/>
    </source>
</evidence>
<keyword evidence="5 6" id="KW-0456">Lyase</keyword>
<gene>
    <name evidence="7" type="ORF">STEHIDRAFT_69906</name>
</gene>
<dbReference type="GeneID" id="18806588"/>
<sequence length="347" mass="40093">MSQTYTIPDTLANWPWKRKINQHYEEVKMESASWARSFHAFSPQAQDAFDRCDFKRLRTGCDLMNLFFVIDEHSDLSSVADAETQAQIIMNALMNPEKPRPHGEWVGGEVARQYWELAIKTATPKSQRRFVAAFDDYMNAVVQQAKDRTHSTIRDIDSYMEVRRKTIGAWPSFALLELDMDLPEDFMDHPVMHELHVLSISMICLGNVSDIAPLPSDIVSWNLEQSRGDDTHNIVRIVMNQLDTDINGAMAWVEMYHKELEVKFMDIFTKSQEWNKSMNKDISRYVEGLGNWVRANDQWSFESKRYFGDRGLEIMSKRTVSMMPKRNDVLNGTQLDIGPVIVDGSIL</sequence>
<name>R7RVK9_STEHR</name>
<evidence type="ECO:0000313" key="8">
    <source>
        <dbReference type="Proteomes" id="UP000053927"/>
    </source>
</evidence>
<dbReference type="OrthoDB" id="6486656at2759"/>
<dbReference type="Gene3D" id="1.10.600.10">
    <property type="entry name" value="Farnesyl Diphosphate Synthase"/>
    <property type="match status" value="1"/>
</dbReference>
<dbReference type="RefSeq" id="XP_007311772.1">
    <property type="nucleotide sequence ID" value="XM_007311710.1"/>
</dbReference>
<dbReference type="OMA" id="HATKINA"/>
<dbReference type="InterPro" id="IPR034686">
    <property type="entry name" value="Terpene_cyclase-like_2"/>
</dbReference>
<keyword evidence="3 6" id="KW-0479">Metal-binding</keyword>
<evidence type="ECO:0000256" key="5">
    <source>
        <dbReference type="ARBA" id="ARBA00023239"/>
    </source>
</evidence>
<dbReference type="PANTHER" id="PTHR35201">
    <property type="entry name" value="TERPENE SYNTHASE"/>
    <property type="match status" value="1"/>
</dbReference>
<dbReference type="EC" id="4.2.3.-" evidence="6"/>
<keyword evidence="4 6" id="KW-0460">Magnesium</keyword>
<dbReference type="GO" id="GO:0046872">
    <property type="term" value="F:metal ion binding"/>
    <property type="evidence" value="ECO:0007669"/>
    <property type="project" value="UniProtKB-KW"/>
</dbReference>
<dbReference type="eggNOG" id="ENOG502SJ0F">
    <property type="taxonomic scope" value="Eukaryota"/>
</dbReference>
<dbReference type="GO" id="GO:0010333">
    <property type="term" value="F:terpene synthase activity"/>
    <property type="evidence" value="ECO:0007669"/>
    <property type="project" value="InterPro"/>
</dbReference>
<evidence type="ECO:0000256" key="2">
    <source>
        <dbReference type="ARBA" id="ARBA00006333"/>
    </source>
</evidence>
<dbReference type="InterPro" id="IPR008949">
    <property type="entry name" value="Isoprenoid_synthase_dom_sf"/>
</dbReference>
<dbReference type="PANTHER" id="PTHR35201:SF4">
    <property type="entry name" value="BETA-PINACENE SYNTHASE-RELATED"/>
    <property type="match status" value="1"/>
</dbReference>
<dbReference type="Proteomes" id="UP000053927">
    <property type="component" value="Unassembled WGS sequence"/>
</dbReference>
<protein>
    <recommendedName>
        <fullName evidence="6">Terpene synthase</fullName>
        <ecNumber evidence="6">4.2.3.-</ecNumber>
    </recommendedName>
</protein>
<evidence type="ECO:0000256" key="4">
    <source>
        <dbReference type="ARBA" id="ARBA00022842"/>
    </source>
</evidence>
<reference evidence="8" key="1">
    <citation type="journal article" date="2012" name="Science">
        <title>The Paleozoic origin of enzymatic lignin decomposition reconstructed from 31 fungal genomes.</title>
        <authorList>
            <person name="Floudas D."/>
            <person name="Binder M."/>
            <person name="Riley R."/>
            <person name="Barry K."/>
            <person name="Blanchette R.A."/>
            <person name="Henrissat B."/>
            <person name="Martinez A.T."/>
            <person name="Otillar R."/>
            <person name="Spatafora J.W."/>
            <person name="Yadav J.S."/>
            <person name="Aerts A."/>
            <person name="Benoit I."/>
            <person name="Boyd A."/>
            <person name="Carlson A."/>
            <person name="Copeland A."/>
            <person name="Coutinho P.M."/>
            <person name="de Vries R.P."/>
            <person name="Ferreira P."/>
            <person name="Findley K."/>
            <person name="Foster B."/>
            <person name="Gaskell J."/>
            <person name="Glotzer D."/>
            <person name="Gorecki P."/>
            <person name="Heitman J."/>
            <person name="Hesse C."/>
            <person name="Hori C."/>
            <person name="Igarashi K."/>
            <person name="Jurgens J.A."/>
            <person name="Kallen N."/>
            <person name="Kersten P."/>
            <person name="Kohler A."/>
            <person name="Kuees U."/>
            <person name="Kumar T.K.A."/>
            <person name="Kuo A."/>
            <person name="LaButti K."/>
            <person name="Larrondo L.F."/>
            <person name="Lindquist E."/>
            <person name="Ling A."/>
            <person name="Lombard V."/>
            <person name="Lucas S."/>
            <person name="Lundell T."/>
            <person name="Martin R."/>
            <person name="McLaughlin D.J."/>
            <person name="Morgenstern I."/>
            <person name="Morin E."/>
            <person name="Murat C."/>
            <person name="Nagy L.G."/>
            <person name="Nolan M."/>
            <person name="Ohm R.A."/>
            <person name="Patyshakuliyeva A."/>
            <person name="Rokas A."/>
            <person name="Ruiz-Duenas F.J."/>
            <person name="Sabat G."/>
            <person name="Salamov A."/>
            <person name="Samejima M."/>
            <person name="Schmutz J."/>
            <person name="Slot J.C."/>
            <person name="St John F."/>
            <person name="Stenlid J."/>
            <person name="Sun H."/>
            <person name="Sun S."/>
            <person name="Syed K."/>
            <person name="Tsang A."/>
            <person name="Wiebenga A."/>
            <person name="Young D."/>
            <person name="Pisabarro A."/>
            <person name="Eastwood D.C."/>
            <person name="Martin F."/>
            <person name="Cullen D."/>
            <person name="Grigoriev I.V."/>
            <person name="Hibbett D.S."/>
        </authorList>
    </citation>
    <scope>NUCLEOTIDE SEQUENCE [LARGE SCALE GENOMIC DNA]</scope>
    <source>
        <strain evidence="8">FP-91666</strain>
    </source>
</reference>
<dbReference type="EMBL" id="JH687410">
    <property type="protein sequence ID" value="EIM79126.1"/>
    <property type="molecule type" value="Genomic_DNA"/>
</dbReference>
<dbReference type="Pfam" id="PF19086">
    <property type="entry name" value="Terpene_syn_C_2"/>
    <property type="match status" value="1"/>
</dbReference>
<organism evidence="7 8">
    <name type="scientific">Stereum hirsutum (strain FP-91666)</name>
    <name type="common">White-rot fungus</name>
    <dbReference type="NCBI Taxonomy" id="721885"/>
    <lineage>
        <taxon>Eukaryota</taxon>
        <taxon>Fungi</taxon>
        <taxon>Dikarya</taxon>
        <taxon>Basidiomycota</taxon>
        <taxon>Agaricomycotina</taxon>
        <taxon>Agaricomycetes</taxon>
        <taxon>Russulales</taxon>
        <taxon>Stereaceae</taxon>
        <taxon>Stereum</taxon>
    </lineage>
</organism>
<accession>R7RVK9</accession>
<dbReference type="GO" id="GO:0008299">
    <property type="term" value="P:isoprenoid biosynthetic process"/>
    <property type="evidence" value="ECO:0007669"/>
    <property type="project" value="UniProtKB-ARBA"/>
</dbReference>